<organism evidence="2 3">
    <name type="scientific">Leersia perrieri</name>
    <dbReference type="NCBI Taxonomy" id="77586"/>
    <lineage>
        <taxon>Eukaryota</taxon>
        <taxon>Viridiplantae</taxon>
        <taxon>Streptophyta</taxon>
        <taxon>Embryophyta</taxon>
        <taxon>Tracheophyta</taxon>
        <taxon>Spermatophyta</taxon>
        <taxon>Magnoliopsida</taxon>
        <taxon>Liliopsida</taxon>
        <taxon>Poales</taxon>
        <taxon>Poaceae</taxon>
        <taxon>BOP clade</taxon>
        <taxon>Oryzoideae</taxon>
        <taxon>Oryzeae</taxon>
        <taxon>Oryzinae</taxon>
        <taxon>Leersia</taxon>
    </lineage>
</organism>
<dbReference type="Gramene" id="LPERR05G07390.1">
    <property type="protein sequence ID" value="LPERR05G07390.1"/>
    <property type="gene ID" value="LPERR05G07390"/>
</dbReference>
<evidence type="ECO:0000313" key="2">
    <source>
        <dbReference type="EnsemblPlants" id="LPERR05G07390.1"/>
    </source>
</evidence>
<keyword evidence="3" id="KW-1185">Reference proteome</keyword>
<sequence length="206" mass="22955">MARRRFRASPPSIRRLRRSLLKISGSPASGEASPVSLSEDLPRRRSFIWRLGTKDGACLARGPVSARLFFGDRDRSRSRSPPRGERRRPSGWDVPPPQEAAPLRRPSSRPAMERRRKGGGGRRHGTSPVRERSRSPRVRLLHAEEDTTHQAAQVSSTFLLPDPAAALAFLDVFPQNENSPDPMIDEFASQQNNSCMQVMASQVAQV</sequence>
<feature type="compositionally biased region" description="Basic residues" evidence="1">
    <location>
        <begin position="114"/>
        <end position="125"/>
    </location>
</feature>
<feature type="region of interest" description="Disordered" evidence="1">
    <location>
        <begin position="18"/>
        <end position="37"/>
    </location>
</feature>
<dbReference type="HOGENOM" id="CLU_1333648_0_0_1"/>
<protein>
    <submittedName>
        <fullName evidence="2">Uncharacterized protein</fullName>
    </submittedName>
</protein>
<dbReference type="AlphaFoldDB" id="A0A0D9WED3"/>
<evidence type="ECO:0000313" key="3">
    <source>
        <dbReference type="Proteomes" id="UP000032180"/>
    </source>
</evidence>
<feature type="compositionally biased region" description="Basic and acidic residues" evidence="1">
    <location>
        <begin position="71"/>
        <end position="90"/>
    </location>
</feature>
<accession>A0A0D9WED3</accession>
<reference evidence="2" key="3">
    <citation type="submission" date="2015-04" db="UniProtKB">
        <authorList>
            <consortium name="EnsemblPlants"/>
        </authorList>
    </citation>
    <scope>IDENTIFICATION</scope>
</reference>
<proteinExistence type="predicted"/>
<reference evidence="2 3" key="1">
    <citation type="submission" date="2012-08" db="EMBL/GenBank/DDBJ databases">
        <title>Oryza genome evolution.</title>
        <authorList>
            <person name="Wing R.A."/>
        </authorList>
    </citation>
    <scope>NUCLEOTIDE SEQUENCE</scope>
</reference>
<dbReference type="Proteomes" id="UP000032180">
    <property type="component" value="Chromosome 5"/>
</dbReference>
<reference evidence="3" key="2">
    <citation type="submission" date="2013-12" db="EMBL/GenBank/DDBJ databases">
        <authorList>
            <person name="Yu Y."/>
            <person name="Lee S."/>
            <person name="de Baynast K."/>
            <person name="Wissotski M."/>
            <person name="Liu L."/>
            <person name="Talag J."/>
            <person name="Goicoechea J."/>
            <person name="Angelova A."/>
            <person name="Jetty R."/>
            <person name="Kudrna D."/>
            <person name="Golser W."/>
            <person name="Rivera L."/>
            <person name="Zhang J."/>
            <person name="Wing R."/>
        </authorList>
    </citation>
    <scope>NUCLEOTIDE SEQUENCE</scope>
</reference>
<dbReference type="EnsemblPlants" id="LPERR05G07390.1">
    <property type="protein sequence ID" value="LPERR05G07390.1"/>
    <property type="gene ID" value="LPERR05G07390"/>
</dbReference>
<evidence type="ECO:0000256" key="1">
    <source>
        <dbReference type="SAM" id="MobiDB-lite"/>
    </source>
</evidence>
<feature type="region of interest" description="Disordered" evidence="1">
    <location>
        <begin position="71"/>
        <end position="136"/>
    </location>
</feature>
<name>A0A0D9WED3_9ORYZ</name>